<evidence type="ECO:0000313" key="1">
    <source>
        <dbReference type="EMBL" id="MBB3953565.1"/>
    </source>
</evidence>
<dbReference type="RefSeq" id="WP_183622248.1">
    <property type="nucleotide sequence ID" value="NZ_JACIDX010000001.1"/>
</dbReference>
<dbReference type="EMBL" id="JACIDX010000001">
    <property type="protein sequence ID" value="MBB3953565.1"/>
    <property type="molecule type" value="Genomic_DNA"/>
</dbReference>
<evidence type="ECO:0000313" key="2">
    <source>
        <dbReference type="Proteomes" id="UP000548867"/>
    </source>
</evidence>
<dbReference type="Proteomes" id="UP000548867">
    <property type="component" value="Unassembled WGS sequence"/>
</dbReference>
<organism evidence="1 2">
    <name type="scientific">Novosphingobium sediminicola</name>
    <dbReference type="NCBI Taxonomy" id="563162"/>
    <lineage>
        <taxon>Bacteria</taxon>
        <taxon>Pseudomonadati</taxon>
        <taxon>Pseudomonadota</taxon>
        <taxon>Alphaproteobacteria</taxon>
        <taxon>Sphingomonadales</taxon>
        <taxon>Sphingomonadaceae</taxon>
        <taxon>Novosphingobium</taxon>
    </lineage>
</organism>
<protein>
    <recommendedName>
        <fullName evidence="3">SGNH hydrolase-type esterase domain-containing protein</fullName>
    </recommendedName>
</protein>
<dbReference type="AlphaFoldDB" id="A0A7W6CDN9"/>
<reference evidence="1 2" key="1">
    <citation type="submission" date="2020-08" db="EMBL/GenBank/DDBJ databases">
        <title>Genomic Encyclopedia of Type Strains, Phase IV (KMG-IV): sequencing the most valuable type-strain genomes for metagenomic binning, comparative biology and taxonomic classification.</title>
        <authorList>
            <person name="Goeker M."/>
        </authorList>
    </citation>
    <scope>NUCLEOTIDE SEQUENCE [LARGE SCALE GENOMIC DNA]</scope>
    <source>
        <strain evidence="1 2">DSM 27057</strain>
    </source>
</reference>
<name>A0A7W6CDN9_9SPHN</name>
<dbReference type="GO" id="GO:0016788">
    <property type="term" value="F:hydrolase activity, acting on ester bonds"/>
    <property type="evidence" value="ECO:0007669"/>
    <property type="project" value="UniProtKB-ARBA"/>
</dbReference>
<proteinExistence type="predicted"/>
<evidence type="ECO:0008006" key="3">
    <source>
        <dbReference type="Google" id="ProtNLM"/>
    </source>
</evidence>
<dbReference type="SUPFAM" id="SSF52266">
    <property type="entry name" value="SGNH hydrolase"/>
    <property type="match status" value="1"/>
</dbReference>
<comment type="caution">
    <text evidence="1">The sequence shown here is derived from an EMBL/GenBank/DDBJ whole genome shotgun (WGS) entry which is preliminary data.</text>
</comment>
<gene>
    <name evidence="1" type="ORF">GGR38_000477</name>
</gene>
<accession>A0A7W6CDN9</accession>
<dbReference type="Gene3D" id="3.40.50.1110">
    <property type="entry name" value="SGNH hydrolase"/>
    <property type="match status" value="1"/>
</dbReference>
<keyword evidence="2" id="KW-1185">Reference proteome</keyword>
<dbReference type="InterPro" id="IPR036514">
    <property type="entry name" value="SGNH_hydro_sf"/>
</dbReference>
<sequence length="309" mass="33100">MTTQSFKARLRWSLPLVLVAGLGGAELAGRALGFGRPLLYRAAASGYEPTPGQSVHRLNNHVTINDMGMRGPATGATPRPGTKRVLLLGDSVAFGTTMTDDAKTIPALTQAALGPRPIEMLNASAGGWALENERRWLGAHGAFGADLVVLEVNQSDLTQGFAPASMLDVNANFPSRNPPGALYEIVTRYLAPRLHLTKAAFDPGSTAENDIAPEAEIQATVQSIRAMTMASGAKFMILYWDMRDPTTTAPDRRERLFAWARANGVVVVRPQLAQRPDADKLFIDAAHPNATGNALIAKALVGPMLEQLR</sequence>